<dbReference type="SUPFAM" id="SSF51338">
    <property type="entry name" value="Composite domain of metallo-dependent hydrolases"/>
    <property type="match status" value="1"/>
</dbReference>
<dbReference type="Gene3D" id="2.30.40.10">
    <property type="entry name" value="Urease, subunit C, domain 1"/>
    <property type="match status" value="1"/>
</dbReference>
<dbReference type="InterPro" id="IPR051781">
    <property type="entry name" value="Metallo-dep_Hydrolase"/>
</dbReference>
<feature type="chain" id="PRO_5032389503" evidence="1">
    <location>
        <begin position="21"/>
        <end position="438"/>
    </location>
</feature>
<dbReference type="AlphaFoldDB" id="A0A840I410"/>
<gene>
    <name evidence="3" type="ORF">GGQ59_001448</name>
</gene>
<evidence type="ECO:0000259" key="2">
    <source>
        <dbReference type="Pfam" id="PF01979"/>
    </source>
</evidence>
<dbReference type="InterPro" id="IPR057744">
    <property type="entry name" value="OTAase-like"/>
</dbReference>
<dbReference type="SUPFAM" id="SSF51556">
    <property type="entry name" value="Metallo-dependent hydrolases"/>
    <property type="match status" value="1"/>
</dbReference>
<keyword evidence="1" id="KW-0732">Signal</keyword>
<dbReference type="Pfam" id="PF01979">
    <property type="entry name" value="Amidohydro_1"/>
    <property type="match status" value="1"/>
</dbReference>
<accession>A0A840I410</accession>
<keyword evidence="4" id="KW-1185">Reference proteome</keyword>
<dbReference type="Gene3D" id="3.20.20.140">
    <property type="entry name" value="Metal-dependent hydrolases"/>
    <property type="match status" value="1"/>
</dbReference>
<dbReference type="Proteomes" id="UP000563524">
    <property type="component" value="Unassembled WGS sequence"/>
</dbReference>
<dbReference type="InterPro" id="IPR011059">
    <property type="entry name" value="Metal-dep_hydrolase_composite"/>
</dbReference>
<feature type="domain" description="Amidohydrolase-related" evidence="2">
    <location>
        <begin position="82"/>
        <end position="433"/>
    </location>
</feature>
<proteinExistence type="predicted"/>
<protein>
    <submittedName>
        <fullName evidence="3">Imidazolonepropionase-like amidohydrolase</fullName>
    </submittedName>
</protein>
<dbReference type="InterPro" id="IPR006680">
    <property type="entry name" value="Amidohydro-rel"/>
</dbReference>
<dbReference type="EMBL" id="JACHOB010000002">
    <property type="protein sequence ID" value="MBB4658934.1"/>
    <property type="molecule type" value="Genomic_DNA"/>
</dbReference>
<sequence>MRFVLSLLVLPALILSSAAAETVHLVQAGTLLAVPGEEPLHDVTIVVRGDRIERVAQGYLSEAGATAEASDDVVVHDLKAMTVMPGLIDGHVHLLSENNPNQRLQRVEMSDAGNALIGAKHARDTLMAGFTTVRDVGAGSGDAIFALRAATEKGYLPGPRIFAAGAIITPTGGHADGTQGYRDDVAELLHSSGVCDGAEECRKAVREQIRRGADQIKLTSTGGVLSNTATGTGQQFTDEELAAIVETAHAMGRKATAHAHGKGGIDAALRAGVDSIEHGTYLDEGSAKLFKRSGAYLVPTILAGVTVAEWAKDPDTFLTPFQKAKAAEVGPNMLAMARLAHEQGINIAFGTDTGVSKHGENAREFPLLVEAGLTPMEAIRAATVEGSRNLGQEDLIGTVEAGKKADLVAVDEDPLSDIEALLDVDFVMKDGRVYKSPE</sequence>
<dbReference type="PANTHER" id="PTHR43135:SF3">
    <property type="entry name" value="ALPHA-D-RIBOSE 1-METHYLPHOSPHONATE 5-TRIPHOSPHATE DIPHOSPHATASE"/>
    <property type="match status" value="1"/>
</dbReference>
<dbReference type="InterPro" id="IPR032466">
    <property type="entry name" value="Metal_Hydrolase"/>
</dbReference>
<organism evidence="3 4">
    <name type="scientific">Parvularcula dongshanensis</name>
    <dbReference type="NCBI Taxonomy" id="1173995"/>
    <lineage>
        <taxon>Bacteria</taxon>
        <taxon>Pseudomonadati</taxon>
        <taxon>Pseudomonadota</taxon>
        <taxon>Alphaproteobacteria</taxon>
        <taxon>Parvularculales</taxon>
        <taxon>Parvularculaceae</taxon>
        <taxon>Parvularcula</taxon>
    </lineage>
</organism>
<dbReference type="PANTHER" id="PTHR43135">
    <property type="entry name" value="ALPHA-D-RIBOSE 1-METHYLPHOSPHONATE 5-TRIPHOSPHATE DIPHOSPHATASE"/>
    <property type="match status" value="1"/>
</dbReference>
<evidence type="ECO:0000313" key="4">
    <source>
        <dbReference type="Proteomes" id="UP000563524"/>
    </source>
</evidence>
<reference evidence="3 4" key="1">
    <citation type="submission" date="2020-08" db="EMBL/GenBank/DDBJ databases">
        <title>Genomic Encyclopedia of Type Strains, Phase IV (KMG-IV): sequencing the most valuable type-strain genomes for metagenomic binning, comparative biology and taxonomic classification.</title>
        <authorList>
            <person name="Goeker M."/>
        </authorList>
    </citation>
    <scope>NUCLEOTIDE SEQUENCE [LARGE SCALE GENOMIC DNA]</scope>
    <source>
        <strain evidence="3 4">DSM 102850</strain>
    </source>
</reference>
<dbReference type="CDD" id="cd01299">
    <property type="entry name" value="Met_dep_hydrolase_A"/>
    <property type="match status" value="1"/>
</dbReference>
<dbReference type="RefSeq" id="WP_183817104.1">
    <property type="nucleotide sequence ID" value="NZ_JACHOB010000002.1"/>
</dbReference>
<feature type="signal peptide" evidence="1">
    <location>
        <begin position="1"/>
        <end position="20"/>
    </location>
</feature>
<evidence type="ECO:0000313" key="3">
    <source>
        <dbReference type="EMBL" id="MBB4658934.1"/>
    </source>
</evidence>
<name>A0A840I410_9PROT</name>
<dbReference type="GO" id="GO:0016810">
    <property type="term" value="F:hydrolase activity, acting on carbon-nitrogen (but not peptide) bonds"/>
    <property type="evidence" value="ECO:0007669"/>
    <property type="project" value="InterPro"/>
</dbReference>
<comment type="caution">
    <text evidence="3">The sequence shown here is derived from an EMBL/GenBank/DDBJ whole genome shotgun (WGS) entry which is preliminary data.</text>
</comment>
<evidence type="ECO:0000256" key="1">
    <source>
        <dbReference type="SAM" id="SignalP"/>
    </source>
</evidence>
<keyword evidence="3" id="KW-0378">Hydrolase</keyword>